<dbReference type="InterPro" id="IPR011990">
    <property type="entry name" value="TPR-like_helical_dom_sf"/>
</dbReference>
<dbReference type="Proteomes" id="UP000785200">
    <property type="component" value="Unassembled WGS sequence"/>
</dbReference>
<dbReference type="PANTHER" id="PTHR47447">
    <property type="entry name" value="OS03G0856100 PROTEIN"/>
    <property type="match status" value="1"/>
</dbReference>
<reference evidence="2" key="1">
    <citation type="submission" date="2019-07" db="EMBL/GenBank/DDBJ databases">
        <title>Hyphodiscus hymeniophilus genome sequencing and assembly.</title>
        <authorList>
            <person name="Kramer G."/>
            <person name="Nodwell J."/>
        </authorList>
    </citation>
    <scope>NUCLEOTIDE SEQUENCE</scope>
    <source>
        <strain evidence="2">ATCC 34498</strain>
    </source>
</reference>
<gene>
    <name evidence="2" type="ORF">D0Z07_3274</name>
</gene>
<sequence length="1028" mass="114641">MLEMPNTLPVPSKAALRTLRRIALGTSCTVAFTTGLLTEDRRRRIHAAREVHNNAKLLKSSRKYHSGVSLTTESFEDQAMRYSDNGLLAAKDSHNIQPAQVTLPDSSVPDFLAPRHGPQPLKISKYKLPSSSNVSRHQLLDQITIPQTFAAVPVLPATPDTSQSPRLRKVVYKPGESAWASSRYQQKKIAANVTSILENKEERSTTEAAALQFFEAAKGLRIEGLGIVQELVDTAEQLSKACQLEGKFDVSEKIFVVIAGFGPVDEDTFHSLGVEGVVRHLVTGLDHGNPGNIATDVSKLQRAVALYLTKFKERPGTSTDSWRELGEILCAETHHYELLDLTEKVYWRLEKIRGDAPNTCVHHLMGAIHKQGRHKDVVKTFRRLFPNAHLSKSGFYTTGDLVIESALQLRRFDMAEEALLSLVKMSEDAGLLCSTTWLLKILGADWRTYHDISRTRALFERVEPCFELIVHPQAAYGAMIQFCVEAGDEAAARWYYEYKVDKIPAGSAFRGGIRLETRIQGHFAYAKAMRSDWAGVKEDFCKMRQLSPETLEFSASFTPIFKLFARSHPVNETEDFIRTFIDQGFITLTPQMSTTLIDKYGAAGEIDSISRWLDYMASVQSHADSAFFNTIIHNCRTKWNFSFEETYRLFRRVRDLGGPAARFISKDTISILRRSAMAGSERNIADTVNRLNRLKLDQPLTPPIDSKNVQEHMAIAMAKGSPRRALRIYDKAQKGLVPVAGACISTAVQAVLAIDPNDIYGAASLLRKPHKDGHDISAAVAIIFVHQLSYHCPTLLGRATQVQDIARKTIYLLEKQGVDVPPSVVTHTVHTLVSGKQYYQAIDFWKSMAANQKATSSPDLPTLTVLLQAYIGVRDCAGVDWVIQMVSVNNLFPDRRFRQILRATLSGMKEHLELNPNGHLDPHLYDVVENALRSVSAIRDEVAKSREHVKTMTIKIMEKAIEIDMMLGSVKAENISKSSVKVPVFVSAEERSSTSTSERSLGICTWRPVEDPDHYLPPVGQLVGLQAG</sequence>
<dbReference type="PANTHER" id="PTHR47447:SF17">
    <property type="entry name" value="OS12G0638900 PROTEIN"/>
    <property type="match status" value="1"/>
</dbReference>
<keyword evidence="3" id="KW-1185">Reference proteome</keyword>
<keyword evidence="1" id="KW-0677">Repeat</keyword>
<evidence type="ECO:0000313" key="3">
    <source>
        <dbReference type="Proteomes" id="UP000785200"/>
    </source>
</evidence>
<evidence type="ECO:0000256" key="1">
    <source>
        <dbReference type="ARBA" id="ARBA00022737"/>
    </source>
</evidence>
<dbReference type="OrthoDB" id="185373at2759"/>
<dbReference type="AlphaFoldDB" id="A0A9P7AY29"/>
<comment type="caution">
    <text evidence="2">The sequence shown here is derived from an EMBL/GenBank/DDBJ whole genome shotgun (WGS) entry which is preliminary data.</text>
</comment>
<organism evidence="2 3">
    <name type="scientific">Hyphodiscus hymeniophilus</name>
    <dbReference type="NCBI Taxonomy" id="353542"/>
    <lineage>
        <taxon>Eukaryota</taxon>
        <taxon>Fungi</taxon>
        <taxon>Dikarya</taxon>
        <taxon>Ascomycota</taxon>
        <taxon>Pezizomycotina</taxon>
        <taxon>Leotiomycetes</taxon>
        <taxon>Helotiales</taxon>
        <taxon>Hyphodiscaceae</taxon>
        <taxon>Hyphodiscus</taxon>
    </lineage>
</organism>
<evidence type="ECO:0008006" key="4">
    <source>
        <dbReference type="Google" id="ProtNLM"/>
    </source>
</evidence>
<evidence type="ECO:0000313" key="2">
    <source>
        <dbReference type="EMBL" id="KAG0650278.1"/>
    </source>
</evidence>
<name>A0A9P7AY29_9HELO</name>
<dbReference type="Gene3D" id="1.25.40.10">
    <property type="entry name" value="Tetratricopeptide repeat domain"/>
    <property type="match status" value="1"/>
</dbReference>
<dbReference type="EMBL" id="VNKQ01000006">
    <property type="protein sequence ID" value="KAG0650278.1"/>
    <property type="molecule type" value="Genomic_DNA"/>
</dbReference>
<protein>
    <recommendedName>
        <fullName evidence="4">Pentatricopeptide repeat protein</fullName>
    </recommendedName>
</protein>
<proteinExistence type="predicted"/>
<accession>A0A9P7AY29</accession>